<comment type="caution">
    <text evidence="1">The sequence shown here is derived from an EMBL/GenBank/DDBJ whole genome shotgun (WGS) entry which is preliminary data.</text>
</comment>
<dbReference type="EMBL" id="MU277202">
    <property type="protein sequence ID" value="KAI0063657.1"/>
    <property type="molecule type" value="Genomic_DNA"/>
</dbReference>
<evidence type="ECO:0000313" key="1">
    <source>
        <dbReference type="EMBL" id="KAI0063657.1"/>
    </source>
</evidence>
<accession>A0ACB8T5F5</accession>
<keyword evidence="2" id="KW-1185">Reference proteome</keyword>
<organism evidence="1 2">
    <name type="scientific">Artomyces pyxidatus</name>
    <dbReference type="NCBI Taxonomy" id="48021"/>
    <lineage>
        <taxon>Eukaryota</taxon>
        <taxon>Fungi</taxon>
        <taxon>Dikarya</taxon>
        <taxon>Basidiomycota</taxon>
        <taxon>Agaricomycotina</taxon>
        <taxon>Agaricomycetes</taxon>
        <taxon>Russulales</taxon>
        <taxon>Auriscalpiaceae</taxon>
        <taxon>Artomyces</taxon>
    </lineage>
</organism>
<evidence type="ECO:0000313" key="2">
    <source>
        <dbReference type="Proteomes" id="UP000814140"/>
    </source>
</evidence>
<reference evidence="1" key="2">
    <citation type="journal article" date="2022" name="New Phytol.">
        <title>Evolutionary transition to the ectomycorrhizal habit in the genomes of a hyperdiverse lineage of mushroom-forming fungi.</title>
        <authorList>
            <person name="Looney B."/>
            <person name="Miyauchi S."/>
            <person name="Morin E."/>
            <person name="Drula E."/>
            <person name="Courty P.E."/>
            <person name="Kohler A."/>
            <person name="Kuo A."/>
            <person name="LaButti K."/>
            <person name="Pangilinan J."/>
            <person name="Lipzen A."/>
            <person name="Riley R."/>
            <person name="Andreopoulos W."/>
            <person name="He G."/>
            <person name="Johnson J."/>
            <person name="Nolan M."/>
            <person name="Tritt A."/>
            <person name="Barry K.W."/>
            <person name="Grigoriev I.V."/>
            <person name="Nagy L.G."/>
            <person name="Hibbett D."/>
            <person name="Henrissat B."/>
            <person name="Matheny P.B."/>
            <person name="Labbe J."/>
            <person name="Martin F.M."/>
        </authorList>
    </citation>
    <scope>NUCLEOTIDE SEQUENCE</scope>
    <source>
        <strain evidence="1">HHB10654</strain>
    </source>
</reference>
<reference evidence="1" key="1">
    <citation type="submission" date="2021-03" db="EMBL/GenBank/DDBJ databases">
        <authorList>
            <consortium name="DOE Joint Genome Institute"/>
            <person name="Ahrendt S."/>
            <person name="Looney B.P."/>
            <person name="Miyauchi S."/>
            <person name="Morin E."/>
            <person name="Drula E."/>
            <person name="Courty P.E."/>
            <person name="Chicoki N."/>
            <person name="Fauchery L."/>
            <person name="Kohler A."/>
            <person name="Kuo A."/>
            <person name="Labutti K."/>
            <person name="Pangilinan J."/>
            <person name="Lipzen A."/>
            <person name="Riley R."/>
            <person name="Andreopoulos W."/>
            <person name="He G."/>
            <person name="Johnson J."/>
            <person name="Barry K.W."/>
            <person name="Grigoriev I.V."/>
            <person name="Nagy L."/>
            <person name="Hibbett D."/>
            <person name="Henrissat B."/>
            <person name="Matheny P.B."/>
            <person name="Labbe J."/>
            <person name="Martin F."/>
        </authorList>
    </citation>
    <scope>NUCLEOTIDE SEQUENCE</scope>
    <source>
        <strain evidence="1">HHB10654</strain>
    </source>
</reference>
<protein>
    <submittedName>
        <fullName evidence="1">Uncharacterized protein</fullName>
    </submittedName>
</protein>
<proteinExistence type="predicted"/>
<dbReference type="Proteomes" id="UP000814140">
    <property type="component" value="Unassembled WGS sequence"/>
</dbReference>
<name>A0ACB8T5F5_9AGAM</name>
<sequence length="371" mass="40433">MLFLSPTLLFLISVPLAAYAQSNSTDTNTDTCNPAHNGLATGTLQYNSDCNATTWCNNGVCENKQCRREEFPLGYPTGSGPIRNKKNITLPDKCPIGQFCPDEGSSCQDILPVGSACQLDRDDECEGPPNYQDLRDTTGRGLNVNGSVCLNFVCQWANVTAGNTCEVENVGYVAYGANNQEFVNIVSRDNCQVGLYCDVSSKQCQTQKDLGASCSADKECSSFNCDTNQTCGKSTAASRHLSGWVYGVIGVGIFGGMIGTLVLFFFLHGRQRDNDREKRLQYWREQNAFRQNIMQMHESARASVLLSPNGASRRSTLFGVNSEDSQMPMLANAAPKGSGLRYYVGEDSSGSTEQLVMETPYGQDKKSGNPF</sequence>
<gene>
    <name evidence="1" type="ORF">BV25DRAFT_402475</name>
</gene>